<comment type="caution">
    <text evidence="1">The sequence shown here is derived from an EMBL/GenBank/DDBJ whole genome shotgun (WGS) entry which is preliminary data.</text>
</comment>
<dbReference type="AlphaFoldDB" id="A0A8H3IA99"/>
<organism evidence="1 2">
    <name type="scientific">Gomphillus americanus</name>
    <dbReference type="NCBI Taxonomy" id="1940652"/>
    <lineage>
        <taxon>Eukaryota</taxon>
        <taxon>Fungi</taxon>
        <taxon>Dikarya</taxon>
        <taxon>Ascomycota</taxon>
        <taxon>Pezizomycotina</taxon>
        <taxon>Lecanoromycetes</taxon>
        <taxon>OSLEUM clade</taxon>
        <taxon>Ostropomycetidae</taxon>
        <taxon>Ostropales</taxon>
        <taxon>Graphidaceae</taxon>
        <taxon>Gomphilloideae</taxon>
        <taxon>Gomphillus</taxon>
    </lineage>
</organism>
<reference evidence="1" key="1">
    <citation type="submission" date="2021-03" db="EMBL/GenBank/DDBJ databases">
        <authorList>
            <person name="Tagirdzhanova G."/>
        </authorList>
    </citation>
    <scope>NUCLEOTIDE SEQUENCE</scope>
</reference>
<protein>
    <submittedName>
        <fullName evidence="1">Uncharacterized protein</fullName>
    </submittedName>
</protein>
<evidence type="ECO:0000313" key="2">
    <source>
        <dbReference type="Proteomes" id="UP000664169"/>
    </source>
</evidence>
<accession>A0A8H3IA99</accession>
<dbReference type="EMBL" id="CAJPDQ010000008">
    <property type="protein sequence ID" value="CAF9913285.1"/>
    <property type="molecule type" value="Genomic_DNA"/>
</dbReference>
<evidence type="ECO:0000313" key="1">
    <source>
        <dbReference type="EMBL" id="CAF9913285.1"/>
    </source>
</evidence>
<keyword evidence="2" id="KW-1185">Reference proteome</keyword>
<name>A0A8H3IA99_9LECA</name>
<dbReference type="Proteomes" id="UP000664169">
    <property type="component" value="Unassembled WGS sequence"/>
</dbReference>
<gene>
    <name evidence="1" type="ORF">GOMPHAMPRED_007846</name>
</gene>
<proteinExistence type="predicted"/>
<sequence length="227" mass="25514">MPSKSALQNVRLGKPGSAPPADLYFYRHKEAQKGSALSEPDFDPRFLVWAQGHLGLLRSRENFQAGKSLMNEISAKVKKNLANRAALREELKTMQKGLDFRAGFVRDVKVSSDRGKSRNVSLTTKFHLTDIWIPFHKQDTEAIRQLEYLQVSFKAEFVDETRATLASSLAHPSDPCYQIQHRKRTATGSHNAILTHVPVSASSTVPYEQHCGFDHGEVLRIHSFTDA</sequence>